<dbReference type="AlphaFoldDB" id="A0AAV4XAN0"/>
<dbReference type="Proteomes" id="UP001054837">
    <property type="component" value="Unassembled WGS sequence"/>
</dbReference>
<name>A0AAV4XAN0_9ARAC</name>
<proteinExistence type="predicted"/>
<evidence type="ECO:0000313" key="2">
    <source>
        <dbReference type="Proteomes" id="UP001054837"/>
    </source>
</evidence>
<comment type="caution">
    <text evidence="1">The sequence shown here is derived from an EMBL/GenBank/DDBJ whole genome shotgun (WGS) entry which is preliminary data.</text>
</comment>
<accession>A0AAV4XAN0</accession>
<sequence>MMMVRGLPCQSVAHQCAQGPGCGTTRGYRQAWGGVSAFQNRLQPPLRSYQPPPPSTCGPTRSHYPIENHPNHTYRTTSGYSIFTKKLFTRDAPRIRTYTRIQQSDAPLLLITYGTAQNDKRQLSSIIHFDAGYLNKLDGKNSKTTL</sequence>
<dbReference type="EMBL" id="BPLQ01015726">
    <property type="protein sequence ID" value="GIY91035.1"/>
    <property type="molecule type" value="Genomic_DNA"/>
</dbReference>
<reference evidence="1 2" key="1">
    <citation type="submission" date="2021-06" db="EMBL/GenBank/DDBJ databases">
        <title>Caerostris darwini draft genome.</title>
        <authorList>
            <person name="Kono N."/>
            <person name="Arakawa K."/>
        </authorList>
    </citation>
    <scope>NUCLEOTIDE SEQUENCE [LARGE SCALE GENOMIC DNA]</scope>
</reference>
<evidence type="ECO:0000313" key="1">
    <source>
        <dbReference type="EMBL" id="GIY91035.1"/>
    </source>
</evidence>
<organism evidence="1 2">
    <name type="scientific">Caerostris darwini</name>
    <dbReference type="NCBI Taxonomy" id="1538125"/>
    <lineage>
        <taxon>Eukaryota</taxon>
        <taxon>Metazoa</taxon>
        <taxon>Ecdysozoa</taxon>
        <taxon>Arthropoda</taxon>
        <taxon>Chelicerata</taxon>
        <taxon>Arachnida</taxon>
        <taxon>Araneae</taxon>
        <taxon>Araneomorphae</taxon>
        <taxon>Entelegynae</taxon>
        <taxon>Araneoidea</taxon>
        <taxon>Araneidae</taxon>
        <taxon>Caerostris</taxon>
    </lineage>
</organism>
<gene>
    <name evidence="1" type="ORF">CDAR_550401</name>
</gene>
<protein>
    <submittedName>
        <fullName evidence="1">Uncharacterized protein</fullName>
    </submittedName>
</protein>
<keyword evidence="2" id="KW-1185">Reference proteome</keyword>